<dbReference type="PATRIC" id="fig|1386089.3.peg.605"/>
<dbReference type="Pfam" id="PF01575">
    <property type="entry name" value="MaoC_dehydratas"/>
    <property type="match status" value="1"/>
</dbReference>
<dbReference type="eggNOG" id="COG2030">
    <property type="taxonomic scope" value="Bacteria"/>
</dbReference>
<comment type="caution">
    <text evidence="3">The sequence shown here is derived from an EMBL/GenBank/DDBJ whole genome shotgun (WGS) entry which is preliminary data.</text>
</comment>
<feature type="domain" description="MaoC-like" evidence="2">
    <location>
        <begin position="27"/>
        <end position="136"/>
    </location>
</feature>
<dbReference type="InterPro" id="IPR002539">
    <property type="entry name" value="MaoC-like_dom"/>
</dbReference>
<dbReference type="PANTHER" id="PTHR43841:SF3">
    <property type="entry name" value="(3R)-HYDROXYACYL-ACP DEHYDRATASE SUBUNIT HADB"/>
    <property type="match status" value="1"/>
</dbReference>
<dbReference type="PRINTS" id="PR01483">
    <property type="entry name" value="FASYNTHASE"/>
</dbReference>
<evidence type="ECO:0000313" key="4">
    <source>
        <dbReference type="Proteomes" id="UP000019489"/>
    </source>
</evidence>
<sequence length="153" mass="16210">MAADQSRTEPTSPAVRTFADVAVGDVLPPKTIHIDRATLVRYAGASLDRNPIHWDERFAKGVGLPDVIAHGMFTMGAAATVVTDWVGDAGRVVDYGVRFTKPVVVPYESGADLEVSGVVKAVDPETRRVTVELTATAAGEKVLGRALAVARLD</sequence>
<dbReference type="PANTHER" id="PTHR43841">
    <property type="entry name" value="3-HYDROXYACYL-THIOESTER DEHYDRATASE HTDX-RELATED"/>
    <property type="match status" value="1"/>
</dbReference>
<comment type="similarity">
    <text evidence="1">Belongs to the enoyl-CoA hydratase/isomerase family.</text>
</comment>
<dbReference type="CDD" id="cd03453">
    <property type="entry name" value="SAV4209_like"/>
    <property type="match status" value="1"/>
</dbReference>
<dbReference type="InterPro" id="IPR003965">
    <property type="entry name" value="Fatty_acid_synthase"/>
</dbReference>
<dbReference type="RefSeq" id="WP_051510020.1">
    <property type="nucleotide sequence ID" value="NZ_AWSA01000005.1"/>
</dbReference>
<dbReference type="InterPro" id="IPR029069">
    <property type="entry name" value="HotDog_dom_sf"/>
</dbReference>
<dbReference type="Proteomes" id="UP000019489">
    <property type="component" value="Unassembled WGS sequence"/>
</dbReference>
<organism evidence="3 4">
    <name type="scientific">Intrasporangium oryzae NRRL B-24470</name>
    <dbReference type="NCBI Taxonomy" id="1386089"/>
    <lineage>
        <taxon>Bacteria</taxon>
        <taxon>Bacillati</taxon>
        <taxon>Actinomycetota</taxon>
        <taxon>Actinomycetes</taxon>
        <taxon>Micrococcales</taxon>
        <taxon>Intrasporangiaceae</taxon>
        <taxon>Intrasporangium</taxon>
    </lineage>
</organism>
<reference evidence="3 4" key="1">
    <citation type="submission" date="2013-08" db="EMBL/GenBank/DDBJ databases">
        <title>Intrasporangium oryzae NRRL B-24470.</title>
        <authorList>
            <person name="Liu H."/>
            <person name="Wang G."/>
        </authorList>
    </citation>
    <scope>NUCLEOTIDE SEQUENCE [LARGE SCALE GENOMIC DNA]</scope>
    <source>
        <strain evidence="3 4">NRRL B-24470</strain>
    </source>
</reference>
<keyword evidence="4" id="KW-1185">Reference proteome</keyword>
<dbReference type="STRING" id="1386089.N865_03490"/>
<dbReference type="GO" id="GO:0006633">
    <property type="term" value="P:fatty acid biosynthetic process"/>
    <property type="evidence" value="ECO:0007669"/>
    <property type="project" value="InterPro"/>
</dbReference>
<dbReference type="OrthoDB" id="9800237at2"/>
<dbReference type="EMBL" id="AWSA01000005">
    <property type="protein sequence ID" value="EWT02990.1"/>
    <property type="molecule type" value="Genomic_DNA"/>
</dbReference>
<dbReference type="GO" id="GO:0004312">
    <property type="term" value="F:fatty acid synthase activity"/>
    <property type="evidence" value="ECO:0007669"/>
    <property type="project" value="InterPro"/>
</dbReference>
<gene>
    <name evidence="3" type="ORF">N865_03490</name>
</gene>
<dbReference type="SUPFAM" id="SSF54637">
    <property type="entry name" value="Thioesterase/thiol ester dehydrase-isomerase"/>
    <property type="match status" value="1"/>
</dbReference>
<dbReference type="AlphaFoldDB" id="W9GAC0"/>
<name>W9GAC0_9MICO</name>
<dbReference type="GO" id="GO:0005835">
    <property type="term" value="C:fatty acid synthase complex"/>
    <property type="evidence" value="ECO:0007669"/>
    <property type="project" value="InterPro"/>
</dbReference>
<evidence type="ECO:0000313" key="3">
    <source>
        <dbReference type="EMBL" id="EWT02990.1"/>
    </source>
</evidence>
<evidence type="ECO:0000256" key="1">
    <source>
        <dbReference type="ARBA" id="ARBA00005254"/>
    </source>
</evidence>
<accession>W9GAC0</accession>
<protein>
    <submittedName>
        <fullName evidence="3">Acyl dehydratase</fullName>
    </submittedName>
</protein>
<proteinExistence type="inferred from homology"/>
<dbReference type="Gene3D" id="3.10.129.10">
    <property type="entry name" value="Hotdog Thioesterase"/>
    <property type="match status" value="1"/>
</dbReference>
<evidence type="ECO:0000259" key="2">
    <source>
        <dbReference type="Pfam" id="PF01575"/>
    </source>
</evidence>